<name>A0A9X2EHX5_9SPHN</name>
<organism evidence="3 4">
    <name type="scientific">Sphingomicrobium sediminis</name>
    <dbReference type="NCBI Taxonomy" id="2950949"/>
    <lineage>
        <taxon>Bacteria</taxon>
        <taxon>Pseudomonadati</taxon>
        <taxon>Pseudomonadota</taxon>
        <taxon>Alphaproteobacteria</taxon>
        <taxon>Sphingomonadales</taxon>
        <taxon>Sphingomonadaceae</taxon>
        <taxon>Sphingomicrobium</taxon>
    </lineage>
</organism>
<comment type="caution">
    <text evidence="3">The sequence shown here is derived from an EMBL/GenBank/DDBJ whole genome shotgun (WGS) entry which is preliminary data.</text>
</comment>
<keyword evidence="1" id="KW-1133">Transmembrane helix</keyword>
<accession>A0A9X2EHX5</accession>
<dbReference type="Pfam" id="PF13628">
    <property type="entry name" value="DUF4142"/>
    <property type="match status" value="1"/>
</dbReference>
<keyword evidence="1" id="KW-0812">Transmembrane</keyword>
<dbReference type="Proteomes" id="UP001155128">
    <property type="component" value="Unassembled WGS sequence"/>
</dbReference>
<sequence length="177" mass="18445">MRKVAVVVGVGVLALAGCSSGSSSPGGSMTVTTAPVTPAMTMTAGLYVETAASAALLAIAAADLAEQRSSDPQLRALAARQKDNAEGISGQLSYAGRRVDALPSNTLIREHQAMLDQLQNAADFDAAYVRMQQQLVPQVRAFHEDYAVRGGSATLRPVAEFSAEKLAEQEAVVEAID</sequence>
<dbReference type="AlphaFoldDB" id="A0A9X2EHX5"/>
<dbReference type="RefSeq" id="WP_252115199.1">
    <property type="nucleotide sequence ID" value="NZ_JAMSHT010000001.1"/>
</dbReference>
<evidence type="ECO:0000313" key="4">
    <source>
        <dbReference type="Proteomes" id="UP001155128"/>
    </source>
</evidence>
<reference evidence="3" key="1">
    <citation type="submission" date="2022-06" db="EMBL/GenBank/DDBJ databases">
        <title>Sphingomicrobium sedimins sp. nov., a marine bacterium isolated from tidal flat.</title>
        <authorList>
            <person name="Kim C.-H."/>
            <person name="Yoo Y."/>
            <person name="Kim J.-J."/>
        </authorList>
    </citation>
    <scope>NUCLEOTIDE SEQUENCE</scope>
    <source>
        <strain evidence="3">GRR-S6-50</strain>
    </source>
</reference>
<dbReference type="PROSITE" id="PS51257">
    <property type="entry name" value="PROKAR_LIPOPROTEIN"/>
    <property type="match status" value="1"/>
</dbReference>
<keyword evidence="1" id="KW-0472">Membrane</keyword>
<gene>
    <name evidence="3" type="ORF">NDO55_11090</name>
</gene>
<dbReference type="EMBL" id="JAMSHT010000001">
    <property type="protein sequence ID" value="MCM8558363.1"/>
    <property type="molecule type" value="Genomic_DNA"/>
</dbReference>
<feature type="domain" description="DUF4142" evidence="2">
    <location>
        <begin position="47"/>
        <end position="175"/>
    </location>
</feature>
<evidence type="ECO:0000313" key="3">
    <source>
        <dbReference type="EMBL" id="MCM8558363.1"/>
    </source>
</evidence>
<evidence type="ECO:0000259" key="2">
    <source>
        <dbReference type="Pfam" id="PF13628"/>
    </source>
</evidence>
<evidence type="ECO:0000256" key="1">
    <source>
        <dbReference type="SAM" id="Phobius"/>
    </source>
</evidence>
<keyword evidence="4" id="KW-1185">Reference proteome</keyword>
<protein>
    <submittedName>
        <fullName evidence="3">DUF4142 domain-containing protein</fullName>
    </submittedName>
</protein>
<proteinExistence type="predicted"/>
<dbReference type="InterPro" id="IPR025419">
    <property type="entry name" value="DUF4142"/>
</dbReference>
<feature type="transmembrane region" description="Helical" evidence="1">
    <location>
        <begin position="44"/>
        <end position="65"/>
    </location>
</feature>